<dbReference type="AlphaFoldDB" id="A0A2P2J4P3"/>
<organism evidence="2">
    <name type="scientific">Rhizophora mucronata</name>
    <name type="common">Asiatic mangrove</name>
    <dbReference type="NCBI Taxonomy" id="61149"/>
    <lineage>
        <taxon>Eukaryota</taxon>
        <taxon>Viridiplantae</taxon>
        <taxon>Streptophyta</taxon>
        <taxon>Embryophyta</taxon>
        <taxon>Tracheophyta</taxon>
        <taxon>Spermatophyta</taxon>
        <taxon>Magnoliopsida</taxon>
        <taxon>eudicotyledons</taxon>
        <taxon>Gunneridae</taxon>
        <taxon>Pentapetalae</taxon>
        <taxon>rosids</taxon>
        <taxon>fabids</taxon>
        <taxon>Malpighiales</taxon>
        <taxon>Rhizophoraceae</taxon>
        <taxon>Rhizophora</taxon>
    </lineage>
</organism>
<accession>A0A2P2J4P3</accession>
<evidence type="ECO:0000313" key="2">
    <source>
        <dbReference type="EMBL" id="MBW88367.1"/>
    </source>
</evidence>
<sequence length="74" mass="8746">MIEPLLFIEDQCRKAGTKVKSKYDSSLDKTKYLCRLTRHIFFLILSIFNTFTMTTNPVSQFLYLIAVTYHLCFQ</sequence>
<evidence type="ECO:0000256" key="1">
    <source>
        <dbReference type="SAM" id="Phobius"/>
    </source>
</evidence>
<keyword evidence="1" id="KW-1133">Transmembrane helix</keyword>
<feature type="transmembrane region" description="Helical" evidence="1">
    <location>
        <begin position="32"/>
        <end position="51"/>
    </location>
</feature>
<proteinExistence type="predicted"/>
<protein>
    <submittedName>
        <fullName evidence="2">Uncharacterized protein</fullName>
    </submittedName>
</protein>
<keyword evidence="1" id="KW-0812">Transmembrane</keyword>
<reference evidence="2" key="1">
    <citation type="submission" date="2018-02" db="EMBL/GenBank/DDBJ databases">
        <title>Rhizophora mucronata_Transcriptome.</title>
        <authorList>
            <person name="Meera S.P."/>
            <person name="Sreeshan A."/>
            <person name="Augustine A."/>
        </authorList>
    </citation>
    <scope>NUCLEOTIDE SEQUENCE</scope>
    <source>
        <tissue evidence="2">Leaf</tissue>
    </source>
</reference>
<name>A0A2P2J4P3_RHIMU</name>
<dbReference type="EMBL" id="GGEC01007884">
    <property type="protein sequence ID" value="MBW88367.1"/>
    <property type="molecule type" value="Transcribed_RNA"/>
</dbReference>
<keyword evidence="1" id="KW-0472">Membrane</keyword>